<evidence type="ECO:0000313" key="2">
    <source>
        <dbReference type="EMBL" id="OSX78753.1"/>
    </source>
</evidence>
<feature type="compositionally biased region" description="Low complexity" evidence="1">
    <location>
        <begin position="479"/>
        <end position="488"/>
    </location>
</feature>
<feature type="region of interest" description="Disordered" evidence="1">
    <location>
        <begin position="344"/>
        <end position="371"/>
    </location>
</feature>
<evidence type="ECO:0000256" key="1">
    <source>
        <dbReference type="SAM" id="MobiDB-lite"/>
    </source>
</evidence>
<feature type="compositionally biased region" description="Gly residues" evidence="1">
    <location>
        <begin position="226"/>
        <end position="244"/>
    </location>
</feature>
<organism evidence="2 3">
    <name type="scientific">Porphyra umbilicalis</name>
    <name type="common">Purple laver</name>
    <name type="synonym">Red alga</name>
    <dbReference type="NCBI Taxonomy" id="2786"/>
    <lineage>
        <taxon>Eukaryota</taxon>
        <taxon>Rhodophyta</taxon>
        <taxon>Bangiophyceae</taxon>
        <taxon>Bangiales</taxon>
        <taxon>Bangiaceae</taxon>
        <taxon>Porphyra</taxon>
    </lineage>
</organism>
<keyword evidence="3" id="KW-1185">Reference proteome</keyword>
<dbReference type="EMBL" id="KV918805">
    <property type="protein sequence ID" value="OSX78753.1"/>
    <property type="molecule type" value="Genomic_DNA"/>
</dbReference>
<feature type="compositionally biased region" description="Low complexity" evidence="1">
    <location>
        <begin position="1"/>
        <end position="20"/>
    </location>
</feature>
<reference evidence="2 3" key="1">
    <citation type="submission" date="2017-03" db="EMBL/GenBank/DDBJ databases">
        <title>WGS assembly of Porphyra umbilicalis.</title>
        <authorList>
            <person name="Brawley S.H."/>
            <person name="Blouin N.A."/>
            <person name="Ficko-Blean E."/>
            <person name="Wheeler G.L."/>
            <person name="Lohr M."/>
            <person name="Goodson H.V."/>
            <person name="Jenkins J.W."/>
            <person name="Blaby-Haas C.E."/>
            <person name="Helliwell K.E."/>
            <person name="Chan C."/>
            <person name="Marriage T."/>
            <person name="Bhattacharya D."/>
            <person name="Klein A.S."/>
            <person name="Badis Y."/>
            <person name="Brodie J."/>
            <person name="Cao Y."/>
            <person name="Collen J."/>
            <person name="Dittami S.M."/>
            <person name="Gachon C.M."/>
            <person name="Green B.R."/>
            <person name="Karpowicz S."/>
            <person name="Kim J.W."/>
            <person name="Kudahl U."/>
            <person name="Lin S."/>
            <person name="Michel G."/>
            <person name="Mittag M."/>
            <person name="Olson B.J."/>
            <person name="Pangilinan J."/>
            <person name="Peng Y."/>
            <person name="Qiu H."/>
            <person name="Shu S."/>
            <person name="Singer J.T."/>
            <person name="Smith A.G."/>
            <person name="Sprecher B.N."/>
            <person name="Wagner V."/>
            <person name="Wang W."/>
            <person name="Wang Z.-Y."/>
            <person name="Yan J."/>
            <person name="Yarish C."/>
            <person name="Zoeuner-Riek S."/>
            <person name="Zhuang Y."/>
            <person name="Zou Y."/>
            <person name="Lindquist E.A."/>
            <person name="Grimwood J."/>
            <person name="Barry K."/>
            <person name="Rokhsar D.S."/>
            <person name="Schmutz J."/>
            <person name="Stiller J.W."/>
            <person name="Grossman A.R."/>
            <person name="Prochnik S.E."/>
        </authorList>
    </citation>
    <scope>NUCLEOTIDE SEQUENCE [LARGE SCALE GENOMIC DNA]</scope>
    <source>
        <strain evidence="2">4086291</strain>
    </source>
</reference>
<name>A0A1X6PDQ0_PORUM</name>
<feature type="compositionally biased region" description="Low complexity" evidence="1">
    <location>
        <begin position="606"/>
        <end position="617"/>
    </location>
</feature>
<proteinExistence type="predicted"/>
<feature type="region of interest" description="Disordered" evidence="1">
    <location>
        <begin position="1"/>
        <end position="32"/>
    </location>
</feature>
<feature type="compositionally biased region" description="Pro residues" evidence="1">
    <location>
        <begin position="570"/>
        <end position="580"/>
    </location>
</feature>
<feature type="compositionally biased region" description="Basic residues" evidence="1">
    <location>
        <begin position="348"/>
        <end position="368"/>
    </location>
</feature>
<protein>
    <submittedName>
        <fullName evidence="2">Uncharacterized protein</fullName>
    </submittedName>
</protein>
<feature type="region of interest" description="Disordered" evidence="1">
    <location>
        <begin position="421"/>
        <end position="499"/>
    </location>
</feature>
<dbReference type="Proteomes" id="UP000218209">
    <property type="component" value="Unassembled WGS sequence"/>
</dbReference>
<feature type="region of interest" description="Disordered" evidence="1">
    <location>
        <begin position="69"/>
        <end position="113"/>
    </location>
</feature>
<feature type="compositionally biased region" description="Basic residues" evidence="1">
    <location>
        <begin position="182"/>
        <end position="206"/>
    </location>
</feature>
<accession>A0A1X6PDQ0</accession>
<dbReference type="AlphaFoldDB" id="A0A1X6PDQ0"/>
<sequence length="617" mass="63431">MTAGRSAPRVPPCARARAPPWQTPAAGASAAGGVCECRRSPLGGVLGAPPPRRRPYATLPWLARRHGVAFPPHGRCATTPGRQGGAPKNPTHHPRPPGGAGPPTPTPTPTPTSRVVGGFARAKGGCAEHVCLGADALCEPARRLGGAPLRRRARARRFRPRADARREGALHLPDRPPDFRFRARPLRRRPRRRRRRHGAAGRRHRVAGGGCERPRAAAAARQRPVGDGGGAEGDGGEGGADGGGAAAAVAQRVGRRAGAVGGGADDLCLRARGGGGGAGGFGLGAGAFGGAAGGFRAGADERGKGAADLRAAPLHLLHGARELVEEGGGGGDAAAAAAVDGATAVTSARRKRRRAGRARRPPAMRRRGVAAGRGWRLATVAAVPADPAGGGARPTGGAPADVSAEWSQSAAPDQLVRLPPSQRTPAVQGPCRCGGAARAEPTAKVGQRRAPRISNEATFRREVPTRGGHEKSPAHVVQRQAPPTAAVRRPPPPPPHRAAYRPWARHEAWRSAHARPASSAVWAVAHQSRQRLVCKRGATGEEGCSGAPAPRRWRGPASTLHPAGERTARPPTPHPHPPLTLAPGGAGGLQRGVRLYATRESRQHAAARSAARARAAG</sequence>
<evidence type="ECO:0000313" key="3">
    <source>
        <dbReference type="Proteomes" id="UP000218209"/>
    </source>
</evidence>
<feature type="compositionally biased region" description="Pro residues" evidence="1">
    <location>
        <begin position="96"/>
        <end position="110"/>
    </location>
</feature>
<feature type="region of interest" description="Disordered" evidence="1">
    <location>
        <begin position="539"/>
        <end position="617"/>
    </location>
</feature>
<feature type="compositionally biased region" description="Basic and acidic residues" evidence="1">
    <location>
        <begin position="160"/>
        <end position="181"/>
    </location>
</feature>
<feature type="compositionally biased region" description="Basic and acidic residues" evidence="1">
    <location>
        <begin position="458"/>
        <end position="473"/>
    </location>
</feature>
<gene>
    <name evidence="2" type="ORF">BU14_0099s0018</name>
</gene>
<feature type="region of interest" description="Disordered" evidence="1">
    <location>
        <begin position="155"/>
        <end position="244"/>
    </location>
</feature>